<dbReference type="InterPro" id="IPR020904">
    <property type="entry name" value="Sc_DH/Rdtase_CS"/>
</dbReference>
<dbReference type="NCBIfam" id="NF009466">
    <property type="entry name" value="PRK12826.1-2"/>
    <property type="match status" value="1"/>
</dbReference>
<dbReference type="PANTHER" id="PTHR42879:SF2">
    <property type="entry name" value="3-OXOACYL-[ACYL-CARRIER-PROTEIN] REDUCTASE FABG"/>
    <property type="match status" value="1"/>
</dbReference>
<comment type="similarity">
    <text evidence="1">Belongs to the short-chain dehydrogenases/reductases (SDR) family.</text>
</comment>
<accession>A0A974PSM4</accession>
<dbReference type="AlphaFoldDB" id="A0A974PSM4"/>
<dbReference type="SUPFAM" id="SSF51735">
    <property type="entry name" value="NAD(P)-binding Rossmann-fold domains"/>
    <property type="match status" value="1"/>
</dbReference>
<dbReference type="InterPro" id="IPR050259">
    <property type="entry name" value="SDR"/>
</dbReference>
<dbReference type="InterPro" id="IPR036291">
    <property type="entry name" value="NAD(P)-bd_dom_sf"/>
</dbReference>
<dbReference type="EMBL" id="CP063362">
    <property type="protein sequence ID" value="QRG09057.1"/>
    <property type="molecule type" value="Genomic_DNA"/>
</dbReference>
<evidence type="ECO:0000256" key="1">
    <source>
        <dbReference type="ARBA" id="ARBA00006484"/>
    </source>
</evidence>
<sequence>MNTIDLNGRTAVVTGGAGGIGRAIAERLAASGSRVAIWDLAVEEGERDGFLFQKVDVIDETAVAAAAIRADDVLGGIDILVNNAGITGPTELLEHYAYAAWRRTVEVNLHSVFLCSRAVIAGMRARAYGRIVNIASVAGKEANPSMSAYSAAKAGVIGLTKALGRELAETGILVNCVTPGLIGTELLKQMSPEAVAASRAKIPVNRVGEPKEVAALVAWLCSDECSFSTGAAFDISGGRSSY</sequence>
<gene>
    <name evidence="2" type="ORF">EZH22_12750</name>
</gene>
<dbReference type="PRINTS" id="PR00080">
    <property type="entry name" value="SDRFAMILY"/>
</dbReference>
<evidence type="ECO:0000313" key="2">
    <source>
        <dbReference type="EMBL" id="QRG09057.1"/>
    </source>
</evidence>
<dbReference type="PANTHER" id="PTHR42879">
    <property type="entry name" value="3-OXOACYL-(ACYL-CARRIER-PROTEIN) REDUCTASE"/>
    <property type="match status" value="1"/>
</dbReference>
<evidence type="ECO:0000313" key="3">
    <source>
        <dbReference type="Proteomes" id="UP000596427"/>
    </source>
</evidence>
<dbReference type="GO" id="GO:0032787">
    <property type="term" value="P:monocarboxylic acid metabolic process"/>
    <property type="evidence" value="ECO:0007669"/>
    <property type="project" value="UniProtKB-ARBA"/>
</dbReference>
<keyword evidence="3" id="KW-1185">Reference proteome</keyword>
<dbReference type="Proteomes" id="UP000596427">
    <property type="component" value="Chromosome"/>
</dbReference>
<protein>
    <submittedName>
        <fullName evidence="2">SDR family oxidoreductase</fullName>
    </submittedName>
</protein>
<dbReference type="PROSITE" id="PS00061">
    <property type="entry name" value="ADH_SHORT"/>
    <property type="match status" value="1"/>
</dbReference>
<dbReference type="FunFam" id="3.40.50.720:FF:000084">
    <property type="entry name" value="Short-chain dehydrogenase reductase"/>
    <property type="match status" value="1"/>
</dbReference>
<dbReference type="KEGG" id="xdi:EZH22_12750"/>
<proteinExistence type="inferred from homology"/>
<reference evidence="2 3" key="1">
    <citation type="submission" date="2020-10" db="EMBL/GenBank/DDBJ databases">
        <title>Degradation of 1,4-Dioxane by Xanthobacter sp. YN2, via a Novel Group-2 Soluble Di-Iron Monooxygenase.</title>
        <authorList>
            <person name="Ma F."/>
            <person name="Wang Y."/>
            <person name="Yang J."/>
            <person name="Guo H."/>
            <person name="Su D."/>
            <person name="Yu L."/>
        </authorList>
    </citation>
    <scope>NUCLEOTIDE SEQUENCE [LARGE SCALE GENOMIC DNA]</scope>
    <source>
        <strain evidence="2 3">YN2</strain>
    </source>
</reference>
<name>A0A974PSM4_9HYPH</name>
<dbReference type="Gene3D" id="3.40.50.720">
    <property type="entry name" value="NAD(P)-binding Rossmann-like Domain"/>
    <property type="match status" value="1"/>
</dbReference>
<dbReference type="RefSeq" id="WP_203195975.1">
    <property type="nucleotide sequence ID" value="NZ_CP063362.1"/>
</dbReference>
<dbReference type="InterPro" id="IPR002347">
    <property type="entry name" value="SDR_fam"/>
</dbReference>
<organism evidence="2 3">
    <name type="scientific">Xanthobacter dioxanivorans</name>
    <dbReference type="NCBI Taxonomy" id="2528964"/>
    <lineage>
        <taxon>Bacteria</taxon>
        <taxon>Pseudomonadati</taxon>
        <taxon>Pseudomonadota</taxon>
        <taxon>Alphaproteobacteria</taxon>
        <taxon>Hyphomicrobiales</taxon>
        <taxon>Xanthobacteraceae</taxon>
        <taxon>Xanthobacter</taxon>
    </lineage>
</organism>
<dbReference type="PRINTS" id="PR00081">
    <property type="entry name" value="GDHRDH"/>
</dbReference>
<dbReference type="Pfam" id="PF13561">
    <property type="entry name" value="adh_short_C2"/>
    <property type="match status" value="1"/>
</dbReference>